<dbReference type="Proteomes" id="UP000507470">
    <property type="component" value="Unassembled WGS sequence"/>
</dbReference>
<dbReference type="EMBL" id="CACVKT020004640">
    <property type="protein sequence ID" value="CAC5390823.1"/>
    <property type="molecule type" value="Genomic_DNA"/>
</dbReference>
<sequence>MKSITSQVFGIRRRSLMSTSKKMKKVLRKRLPEIQEEIKTKVLTFLNRGTIRLLCQGKQIIKLLAVSKKKKHILSDHMNNLYLKFRSENLTIKLSYSRFCKYRPINFSLVSYATRNTSLCIKHQNMALKLRCLHKIGIINCDSPDAFVKDVTDHFDVDALFPADSGSFQYDEWSRVNTDAGQRMNIVSKSSDRDSFIKLFKPQLFEFKETSIMHYKILRLIFLCADGFCRKFQLQDS</sequence>
<evidence type="ECO:0000313" key="2">
    <source>
        <dbReference type="Proteomes" id="UP000507470"/>
    </source>
</evidence>
<reference evidence="1 2" key="1">
    <citation type="submission" date="2020-06" db="EMBL/GenBank/DDBJ databases">
        <authorList>
            <person name="Li R."/>
            <person name="Bekaert M."/>
        </authorList>
    </citation>
    <scope>NUCLEOTIDE SEQUENCE [LARGE SCALE GENOMIC DNA]</scope>
    <source>
        <strain evidence="2">wild</strain>
    </source>
</reference>
<accession>A0A6J8C3M2</accession>
<protein>
    <submittedName>
        <fullName evidence="1">Uncharacterized protein</fullName>
    </submittedName>
</protein>
<organism evidence="1 2">
    <name type="scientific">Mytilus coruscus</name>
    <name type="common">Sea mussel</name>
    <dbReference type="NCBI Taxonomy" id="42192"/>
    <lineage>
        <taxon>Eukaryota</taxon>
        <taxon>Metazoa</taxon>
        <taxon>Spiralia</taxon>
        <taxon>Lophotrochozoa</taxon>
        <taxon>Mollusca</taxon>
        <taxon>Bivalvia</taxon>
        <taxon>Autobranchia</taxon>
        <taxon>Pteriomorphia</taxon>
        <taxon>Mytilida</taxon>
        <taxon>Mytiloidea</taxon>
        <taxon>Mytilidae</taxon>
        <taxon>Mytilinae</taxon>
        <taxon>Mytilus</taxon>
    </lineage>
</organism>
<proteinExistence type="predicted"/>
<gene>
    <name evidence="1" type="ORF">MCOR_25899</name>
</gene>
<keyword evidence="2" id="KW-1185">Reference proteome</keyword>
<dbReference type="AlphaFoldDB" id="A0A6J8C3M2"/>
<dbReference type="OrthoDB" id="10068393at2759"/>
<evidence type="ECO:0000313" key="1">
    <source>
        <dbReference type="EMBL" id="CAC5390823.1"/>
    </source>
</evidence>
<name>A0A6J8C3M2_MYTCO</name>